<dbReference type="VEuPathDB" id="FungiDB:AB675_12160"/>
<feature type="signal peptide" evidence="2">
    <location>
        <begin position="1"/>
        <end position="20"/>
    </location>
</feature>
<feature type="region of interest" description="Disordered" evidence="1">
    <location>
        <begin position="120"/>
        <end position="145"/>
    </location>
</feature>
<evidence type="ECO:0000313" key="4">
    <source>
        <dbReference type="Proteomes" id="UP000038010"/>
    </source>
</evidence>
<evidence type="ECO:0000256" key="1">
    <source>
        <dbReference type="SAM" id="MobiDB-lite"/>
    </source>
</evidence>
<feature type="chain" id="PRO_5005873506" evidence="2">
    <location>
        <begin position="21"/>
        <end position="179"/>
    </location>
</feature>
<name>A0A0N1HRD8_9EURO</name>
<dbReference type="Proteomes" id="UP000038010">
    <property type="component" value="Unassembled WGS sequence"/>
</dbReference>
<keyword evidence="4" id="KW-1185">Reference proteome</keyword>
<gene>
    <name evidence="3" type="ORF">AB675_12160</name>
</gene>
<dbReference type="EMBL" id="LFJN01000019">
    <property type="protein sequence ID" value="KPI38316.1"/>
    <property type="molecule type" value="Genomic_DNA"/>
</dbReference>
<dbReference type="OrthoDB" id="4120565at2759"/>
<comment type="caution">
    <text evidence="3">The sequence shown here is derived from an EMBL/GenBank/DDBJ whole genome shotgun (WGS) entry which is preliminary data.</text>
</comment>
<reference evidence="3 4" key="1">
    <citation type="submission" date="2015-06" db="EMBL/GenBank/DDBJ databases">
        <title>Draft genome of the ant-associated black yeast Phialophora attae CBS 131958.</title>
        <authorList>
            <person name="Moreno L.F."/>
            <person name="Stielow B.J."/>
            <person name="de Hoog S."/>
            <person name="Vicente V.A."/>
            <person name="Weiss V.A."/>
            <person name="de Vries M."/>
            <person name="Cruz L.M."/>
            <person name="Souza E.M."/>
        </authorList>
    </citation>
    <scope>NUCLEOTIDE SEQUENCE [LARGE SCALE GENOMIC DNA]</scope>
    <source>
        <strain evidence="3 4">CBS 131958</strain>
    </source>
</reference>
<dbReference type="GeneID" id="28732948"/>
<protein>
    <submittedName>
        <fullName evidence="3">Uncharacterized protein</fullName>
    </submittedName>
</protein>
<evidence type="ECO:0000256" key="2">
    <source>
        <dbReference type="SAM" id="SignalP"/>
    </source>
</evidence>
<sequence length="179" mass="18690">MMLSTALLYQVLYLLAPVSGLAITREPEQSLLLPSTATTTALLSSEALITHTLIAPTERPATTSENAISVITEPPTATRLDLVRRQPCCFDERGFRVDCATWTGYYYTWGPQGNPYEGGPQCDGNWNGGSGSGSGGNGNGNGNGDGNGNGQVAVLNGQSSRLQISFALGAVLLVLAALL</sequence>
<dbReference type="RefSeq" id="XP_017998279.1">
    <property type="nucleotide sequence ID" value="XM_018141067.1"/>
</dbReference>
<proteinExistence type="predicted"/>
<keyword evidence="2" id="KW-0732">Signal</keyword>
<dbReference type="AlphaFoldDB" id="A0A0N1HRD8"/>
<evidence type="ECO:0000313" key="3">
    <source>
        <dbReference type="EMBL" id="KPI38316.1"/>
    </source>
</evidence>
<organism evidence="3 4">
    <name type="scientific">Cyphellophora attinorum</name>
    <dbReference type="NCBI Taxonomy" id="1664694"/>
    <lineage>
        <taxon>Eukaryota</taxon>
        <taxon>Fungi</taxon>
        <taxon>Dikarya</taxon>
        <taxon>Ascomycota</taxon>
        <taxon>Pezizomycotina</taxon>
        <taxon>Eurotiomycetes</taxon>
        <taxon>Chaetothyriomycetidae</taxon>
        <taxon>Chaetothyriales</taxon>
        <taxon>Cyphellophoraceae</taxon>
        <taxon>Cyphellophora</taxon>
    </lineage>
</organism>
<feature type="compositionally biased region" description="Gly residues" evidence="1">
    <location>
        <begin position="126"/>
        <end position="145"/>
    </location>
</feature>
<accession>A0A0N1HRD8</accession>